<keyword evidence="7" id="KW-1185">Reference proteome</keyword>
<dbReference type="InterPro" id="IPR001647">
    <property type="entry name" value="HTH_TetR"/>
</dbReference>
<name>A0A521BNX7_9BACL</name>
<evidence type="ECO:0000256" key="1">
    <source>
        <dbReference type="ARBA" id="ARBA00023015"/>
    </source>
</evidence>
<dbReference type="OrthoDB" id="9814200at2"/>
<keyword evidence="1" id="KW-0805">Transcription regulation</keyword>
<evidence type="ECO:0000256" key="3">
    <source>
        <dbReference type="ARBA" id="ARBA00023163"/>
    </source>
</evidence>
<dbReference type="PROSITE" id="PS50977">
    <property type="entry name" value="HTH_TETR_2"/>
    <property type="match status" value="1"/>
</dbReference>
<dbReference type="InterPro" id="IPR009057">
    <property type="entry name" value="Homeodomain-like_sf"/>
</dbReference>
<keyword evidence="2 4" id="KW-0238">DNA-binding</keyword>
<organism evidence="6 7">
    <name type="scientific">Melghirimyces algeriensis</name>
    <dbReference type="NCBI Taxonomy" id="910412"/>
    <lineage>
        <taxon>Bacteria</taxon>
        <taxon>Bacillati</taxon>
        <taxon>Bacillota</taxon>
        <taxon>Bacilli</taxon>
        <taxon>Bacillales</taxon>
        <taxon>Thermoactinomycetaceae</taxon>
        <taxon>Melghirimyces</taxon>
    </lineage>
</organism>
<dbReference type="EMBL" id="FXTI01000002">
    <property type="protein sequence ID" value="SMO48844.1"/>
    <property type="molecule type" value="Genomic_DNA"/>
</dbReference>
<dbReference type="InterPro" id="IPR023772">
    <property type="entry name" value="DNA-bd_HTH_TetR-type_CS"/>
</dbReference>
<dbReference type="Pfam" id="PF00440">
    <property type="entry name" value="TetR_N"/>
    <property type="match status" value="1"/>
</dbReference>
<keyword evidence="3" id="KW-0804">Transcription</keyword>
<reference evidence="6 7" key="1">
    <citation type="submission" date="2017-05" db="EMBL/GenBank/DDBJ databases">
        <authorList>
            <person name="Varghese N."/>
            <person name="Submissions S."/>
        </authorList>
    </citation>
    <scope>NUCLEOTIDE SEQUENCE [LARGE SCALE GENOMIC DNA]</scope>
    <source>
        <strain evidence="6 7">DSM 45474</strain>
    </source>
</reference>
<gene>
    <name evidence="6" type="ORF">SAMN06264849_102252</name>
</gene>
<dbReference type="PROSITE" id="PS01081">
    <property type="entry name" value="HTH_TETR_1"/>
    <property type="match status" value="1"/>
</dbReference>
<proteinExistence type="predicted"/>
<dbReference type="AlphaFoldDB" id="A0A521BNX7"/>
<dbReference type="PRINTS" id="PR00455">
    <property type="entry name" value="HTHTETR"/>
</dbReference>
<dbReference type="RefSeq" id="WP_142504552.1">
    <property type="nucleotide sequence ID" value="NZ_FXTI01000002.1"/>
</dbReference>
<dbReference type="GO" id="GO:0003677">
    <property type="term" value="F:DNA binding"/>
    <property type="evidence" value="ECO:0007669"/>
    <property type="project" value="UniProtKB-UniRule"/>
</dbReference>
<protein>
    <submittedName>
        <fullName evidence="6">Transcriptional regulator, TetR family</fullName>
    </submittedName>
</protein>
<evidence type="ECO:0000256" key="4">
    <source>
        <dbReference type="PROSITE-ProRule" id="PRU00335"/>
    </source>
</evidence>
<dbReference type="SUPFAM" id="SSF48498">
    <property type="entry name" value="Tetracyclin repressor-like, C-terminal domain"/>
    <property type="match status" value="1"/>
</dbReference>
<evidence type="ECO:0000313" key="6">
    <source>
        <dbReference type="EMBL" id="SMO48844.1"/>
    </source>
</evidence>
<sequence>MSKKQTRQTIIEKSVPLFNQQGFSGVSMSDIMSETGLQKGGIYNHFDSKETLALEAFDHAVNMAEHWFEDVVKGQHTAEAKLFAFIQSFREYVRNPPVPGGCPLVNTAVDSDDQHPTLREKARQAMDRSRQWLIAIIRDGIEEGTIRSDTDPDVLATLITASFEGALVMSRLYDDPIHMDWMVDHLCKHLQTHFTTP</sequence>
<dbReference type="InterPro" id="IPR036271">
    <property type="entry name" value="Tet_transcr_reg_TetR-rel_C_sf"/>
</dbReference>
<evidence type="ECO:0000256" key="2">
    <source>
        <dbReference type="ARBA" id="ARBA00023125"/>
    </source>
</evidence>
<accession>A0A521BNX7</accession>
<evidence type="ECO:0000259" key="5">
    <source>
        <dbReference type="PROSITE" id="PS50977"/>
    </source>
</evidence>
<evidence type="ECO:0000313" key="7">
    <source>
        <dbReference type="Proteomes" id="UP000315636"/>
    </source>
</evidence>
<dbReference type="SUPFAM" id="SSF46689">
    <property type="entry name" value="Homeodomain-like"/>
    <property type="match status" value="1"/>
</dbReference>
<dbReference type="Gene3D" id="1.10.357.10">
    <property type="entry name" value="Tetracycline Repressor, domain 2"/>
    <property type="match status" value="1"/>
</dbReference>
<dbReference type="PANTHER" id="PTHR47506">
    <property type="entry name" value="TRANSCRIPTIONAL REGULATORY PROTEIN"/>
    <property type="match status" value="1"/>
</dbReference>
<feature type="DNA-binding region" description="H-T-H motif" evidence="4">
    <location>
        <begin position="27"/>
        <end position="46"/>
    </location>
</feature>
<dbReference type="PANTHER" id="PTHR47506:SF3">
    <property type="entry name" value="HTH-TYPE TRANSCRIPTIONAL REGULATOR LMRA"/>
    <property type="match status" value="1"/>
</dbReference>
<dbReference type="Pfam" id="PF16925">
    <property type="entry name" value="TetR_C_13"/>
    <property type="match status" value="1"/>
</dbReference>
<feature type="domain" description="HTH tetR-type" evidence="5">
    <location>
        <begin position="4"/>
        <end position="64"/>
    </location>
</feature>
<dbReference type="InterPro" id="IPR011075">
    <property type="entry name" value="TetR_C"/>
</dbReference>
<dbReference type="Proteomes" id="UP000315636">
    <property type="component" value="Unassembled WGS sequence"/>
</dbReference>